<keyword evidence="5 11" id="KW-0851">Voltage-gated channel</keyword>
<feature type="transmembrane region" description="Helical" evidence="12">
    <location>
        <begin position="52"/>
        <end position="76"/>
    </location>
</feature>
<dbReference type="Gene3D" id="1.10.287.70">
    <property type="match status" value="1"/>
</dbReference>
<evidence type="ECO:0000259" key="13">
    <source>
        <dbReference type="Pfam" id="PF01007"/>
    </source>
</evidence>
<dbReference type="Proteomes" id="UP000001357">
    <property type="component" value="Unassembled WGS sequence"/>
</dbReference>
<dbReference type="InterPro" id="IPR041647">
    <property type="entry name" value="IRK_C"/>
</dbReference>
<dbReference type="SUPFAM" id="SSF81324">
    <property type="entry name" value="Voltage-gated potassium channels"/>
    <property type="match status" value="1"/>
</dbReference>
<keyword evidence="4 11" id="KW-0812">Transmembrane</keyword>
<evidence type="ECO:0000256" key="10">
    <source>
        <dbReference type="ARBA" id="ARBA00023303"/>
    </source>
</evidence>
<dbReference type="GO" id="GO:0034702">
    <property type="term" value="C:monoatomic ion channel complex"/>
    <property type="evidence" value="ECO:0007669"/>
    <property type="project" value="UniProtKB-KW"/>
</dbReference>
<dbReference type="InterPro" id="IPR013518">
    <property type="entry name" value="K_chnl_inward-rec_Kir_cyto"/>
</dbReference>
<dbReference type="STRING" id="81824.A9UZJ5"/>
<dbReference type="PRINTS" id="PR01320">
    <property type="entry name" value="KIRCHANNEL"/>
</dbReference>
<keyword evidence="8 11" id="KW-0406">Ion transport</keyword>
<dbReference type="eggNOG" id="KOG3827">
    <property type="taxonomic scope" value="Eukaryota"/>
</dbReference>
<dbReference type="GeneID" id="5891195"/>
<dbReference type="GO" id="GO:0005242">
    <property type="term" value="F:inward rectifier potassium channel activity"/>
    <property type="evidence" value="ECO:0000318"/>
    <property type="project" value="GO_Central"/>
</dbReference>
<dbReference type="PANTHER" id="PTHR11767">
    <property type="entry name" value="INWARD RECTIFIER POTASSIUM CHANNEL"/>
    <property type="match status" value="1"/>
</dbReference>
<dbReference type="GO" id="GO:1990573">
    <property type="term" value="P:potassium ion import across plasma membrane"/>
    <property type="evidence" value="ECO:0000318"/>
    <property type="project" value="GO_Central"/>
</dbReference>
<evidence type="ECO:0008006" key="17">
    <source>
        <dbReference type="Google" id="ProtNLM"/>
    </source>
</evidence>
<dbReference type="RefSeq" id="XP_001745817.1">
    <property type="nucleotide sequence ID" value="XM_001745765.1"/>
</dbReference>
<evidence type="ECO:0000313" key="15">
    <source>
        <dbReference type="EMBL" id="EDQ89241.1"/>
    </source>
</evidence>
<evidence type="ECO:0000256" key="1">
    <source>
        <dbReference type="ARBA" id="ARBA00004141"/>
    </source>
</evidence>
<dbReference type="Gene3D" id="2.60.40.1400">
    <property type="entry name" value="G protein-activated inward rectifier potassium channel 1"/>
    <property type="match status" value="1"/>
</dbReference>
<dbReference type="PANTHER" id="PTHR11767:SF102">
    <property type="entry name" value="INWARDLY RECTIFYING POTASSIUM CHANNEL 1, ISOFORM F"/>
    <property type="match status" value="1"/>
</dbReference>
<dbReference type="KEGG" id="mbr:MONBRDRAFT_32445"/>
<dbReference type="AlphaFoldDB" id="A9UZJ5"/>
<keyword evidence="6 11" id="KW-0630">Potassium</keyword>
<evidence type="ECO:0000256" key="11">
    <source>
        <dbReference type="RuleBase" id="RU003822"/>
    </source>
</evidence>
<organism evidence="15 16">
    <name type="scientific">Monosiga brevicollis</name>
    <name type="common">Choanoflagellate</name>
    <dbReference type="NCBI Taxonomy" id="81824"/>
    <lineage>
        <taxon>Eukaryota</taxon>
        <taxon>Choanoflagellata</taxon>
        <taxon>Craspedida</taxon>
        <taxon>Salpingoecidae</taxon>
        <taxon>Monosiga</taxon>
    </lineage>
</organism>
<comment type="subcellular location">
    <subcellularLocation>
        <location evidence="1 11">Membrane</location>
        <topology evidence="1 11">Multi-pass membrane protein</topology>
    </subcellularLocation>
</comment>
<feature type="domain" description="Inward rectifier potassium channel C-terminal" evidence="14">
    <location>
        <begin position="156"/>
        <end position="268"/>
    </location>
</feature>
<dbReference type="InterPro" id="IPR014756">
    <property type="entry name" value="Ig_E-set"/>
</dbReference>
<protein>
    <recommendedName>
        <fullName evidence="17">Inward rectifier potassium channel C-terminal domain-containing protein</fullName>
    </recommendedName>
</protein>
<dbReference type="GO" id="GO:0005886">
    <property type="term" value="C:plasma membrane"/>
    <property type="evidence" value="ECO:0000318"/>
    <property type="project" value="GO_Central"/>
</dbReference>
<name>A9UZJ5_MONBE</name>
<dbReference type="EMBL" id="CH991551">
    <property type="protein sequence ID" value="EDQ89241.1"/>
    <property type="molecule type" value="Genomic_DNA"/>
</dbReference>
<sequence length="288" mass="32629">MRHGRSTDRFPVRPGLISKHGRLRVRERRTGLKTWRNNLRDLFNWLLSRSTLFLLLLFVSAYVLSYLLFGCFWYAIHKNNARCINDVEGFATAFLFSIETQSTIGYGTKHVAGHCNGGIIMLLIQNIWGNLLDACLVGLIFARLTRPNKRRFTLRCSSVAVIRYVNDQRCLSIRVGDMLQQHSPLIGCSCRLYLVEDVTTVEGELLPYNTVALTLDHGAGSSSEQPFLAIPQEVRHIIDENSPLNNVACQNDLEERRAELIFVLEGTISVRPPARLLPVLDVSHRLLA</sequence>
<evidence type="ECO:0000256" key="3">
    <source>
        <dbReference type="ARBA" id="ARBA00022538"/>
    </source>
</evidence>
<dbReference type="FunCoup" id="A9UZJ5">
    <property type="interactions" value="281"/>
</dbReference>
<dbReference type="Pfam" id="PF17655">
    <property type="entry name" value="IRK_C"/>
    <property type="match status" value="1"/>
</dbReference>
<evidence type="ECO:0000256" key="9">
    <source>
        <dbReference type="ARBA" id="ARBA00023136"/>
    </source>
</evidence>
<dbReference type="InterPro" id="IPR040445">
    <property type="entry name" value="Kir_TM"/>
</dbReference>
<evidence type="ECO:0000256" key="8">
    <source>
        <dbReference type="ARBA" id="ARBA00023065"/>
    </source>
</evidence>
<evidence type="ECO:0000313" key="16">
    <source>
        <dbReference type="Proteomes" id="UP000001357"/>
    </source>
</evidence>
<keyword evidence="9 12" id="KW-0472">Membrane</keyword>
<reference evidence="15 16" key="1">
    <citation type="journal article" date="2008" name="Nature">
        <title>The genome of the choanoflagellate Monosiga brevicollis and the origin of metazoans.</title>
        <authorList>
            <consortium name="JGI Sequencing"/>
            <person name="King N."/>
            <person name="Westbrook M.J."/>
            <person name="Young S.L."/>
            <person name="Kuo A."/>
            <person name="Abedin M."/>
            <person name="Chapman J."/>
            <person name="Fairclough S."/>
            <person name="Hellsten U."/>
            <person name="Isogai Y."/>
            <person name="Letunic I."/>
            <person name="Marr M."/>
            <person name="Pincus D."/>
            <person name="Putnam N."/>
            <person name="Rokas A."/>
            <person name="Wright K.J."/>
            <person name="Zuzow R."/>
            <person name="Dirks W."/>
            <person name="Good M."/>
            <person name="Goodstein D."/>
            <person name="Lemons D."/>
            <person name="Li W."/>
            <person name="Lyons J.B."/>
            <person name="Morris A."/>
            <person name="Nichols S."/>
            <person name="Richter D.J."/>
            <person name="Salamov A."/>
            <person name="Bork P."/>
            <person name="Lim W.A."/>
            <person name="Manning G."/>
            <person name="Miller W.T."/>
            <person name="McGinnis W."/>
            <person name="Shapiro H."/>
            <person name="Tjian R."/>
            <person name="Grigoriev I.V."/>
            <person name="Rokhsar D."/>
        </authorList>
    </citation>
    <scope>NUCLEOTIDE SEQUENCE [LARGE SCALE GENOMIC DNA]</scope>
    <source>
        <strain evidence="16">MX1 / ATCC 50154</strain>
    </source>
</reference>
<feature type="transmembrane region" description="Helical" evidence="12">
    <location>
        <begin position="127"/>
        <end position="145"/>
    </location>
</feature>
<dbReference type="InterPro" id="IPR016449">
    <property type="entry name" value="K_chnl_inward-rec_Kir"/>
</dbReference>
<keyword evidence="7 12" id="KW-1133">Transmembrane helix</keyword>
<evidence type="ECO:0000256" key="2">
    <source>
        <dbReference type="ARBA" id="ARBA00022448"/>
    </source>
</evidence>
<dbReference type="Pfam" id="PF01007">
    <property type="entry name" value="IRK"/>
    <property type="match status" value="1"/>
</dbReference>
<gene>
    <name evidence="15" type="ORF">MONBRDRAFT_32445</name>
</gene>
<dbReference type="SUPFAM" id="SSF81296">
    <property type="entry name" value="E set domains"/>
    <property type="match status" value="1"/>
</dbReference>
<dbReference type="GO" id="GO:0034765">
    <property type="term" value="P:regulation of monoatomic ion transmembrane transport"/>
    <property type="evidence" value="ECO:0000318"/>
    <property type="project" value="GO_Central"/>
</dbReference>
<feature type="domain" description="Potassium channel inwardly rectifying transmembrane" evidence="13">
    <location>
        <begin position="17"/>
        <end position="147"/>
    </location>
</feature>
<comment type="similarity">
    <text evidence="11">Belongs to the inward rectifier-type potassium channel (TC 1.A.2.1) family.</text>
</comment>
<evidence type="ECO:0000256" key="5">
    <source>
        <dbReference type="ARBA" id="ARBA00022882"/>
    </source>
</evidence>
<keyword evidence="16" id="KW-1185">Reference proteome</keyword>
<keyword evidence="10 11" id="KW-0407">Ion channel</keyword>
<evidence type="ECO:0000256" key="12">
    <source>
        <dbReference type="SAM" id="Phobius"/>
    </source>
</evidence>
<keyword evidence="3 11" id="KW-0633">Potassium transport</keyword>
<evidence type="ECO:0000256" key="6">
    <source>
        <dbReference type="ARBA" id="ARBA00022958"/>
    </source>
</evidence>
<evidence type="ECO:0000256" key="4">
    <source>
        <dbReference type="ARBA" id="ARBA00022692"/>
    </source>
</evidence>
<evidence type="ECO:0000259" key="14">
    <source>
        <dbReference type="Pfam" id="PF17655"/>
    </source>
</evidence>
<dbReference type="InParanoid" id="A9UZJ5"/>
<keyword evidence="2 11" id="KW-0813">Transport</keyword>
<accession>A9UZJ5</accession>
<dbReference type="OMA" id="LPMHRST"/>
<evidence type="ECO:0000256" key="7">
    <source>
        <dbReference type="ARBA" id="ARBA00022989"/>
    </source>
</evidence>
<proteinExistence type="inferred from homology"/>